<dbReference type="EMBL" id="LAZR01000243">
    <property type="protein sequence ID" value="KKN79742.1"/>
    <property type="molecule type" value="Genomic_DNA"/>
</dbReference>
<dbReference type="Gene3D" id="1.10.1660.10">
    <property type="match status" value="1"/>
</dbReference>
<organism evidence="2">
    <name type="scientific">marine sediment metagenome</name>
    <dbReference type="NCBI Taxonomy" id="412755"/>
    <lineage>
        <taxon>unclassified sequences</taxon>
        <taxon>metagenomes</taxon>
        <taxon>ecological metagenomes</taxon>
    </lineage>
</organism>
<feature type="domain" description="HTH merR-type" evidence="1">
    <location>
        <begin position="13"/>
        <end position="92"/>
    </location>
</feature>
<dbReference type="GO" id="GO:0006355">
    <property type="term" value="P:regulation of DNA-templated transcription"/>
    <property type="evidence" value="ECO:0007669"/>
    <property type="project" value="InterPro"/>
</dbReference>
<dbReference type="SUPFAM" id="SSF46955">
    <property type="entry name" value="Putative DNA-binding domain"/>
    <property type="match status" value="1"/>
</dbReference>
<dbReference type="InterPro" id="IPR000551">
    <property type="entry name" value="MerR-type_HTH_dom"/>
</dbReference>
<dbReference type="InterPro" id="IPR009061">
    <property type="entry name" value="DNA-bd_dom_put_sf"/>
</dbReference>
<evidence type="ECO:0000313" key="2">
    <source>
        <dbReference type="EMBL" id="KKN79742.1"/>
    </source>
</evidence>
<dbReference type="Pfam" id="PF13411">
    <property type="entry name" value="MerR_1"/>
    <property type="match status" value="1"/>
</dbReference>
<comment type="caution">
    <text evidence="2">The sequence shown here is derived from an EMBL/GenBank/DDBJ whole genome shotgun (WGS) entry which is preliminary data.</text>
</comment>
<proteinExistence type="predicted"/>
<reference evidence="2" key="1">
    <citation type="journal article" date="2015" name="Nature">
        <title>Complex archaea that bridge the gap between prokaryotes and eukaryotes.</title>
        <authorList>
            <person name="Spang A."/>
            <person name="Saw J.H."/>
            <person name="Jorgensen S.L."/>
            <person name="Zaremba-Niedzwiedzka K."/>
            <person name="Martijn J."/>
            <person name="Lind A.E."/>
            <person name="van Eijk R."/>
            <person name="Schleper C."/>
            <person name="Guy L."/>
            <person name="Ettema T.J."/>
        </authorList>
    </citation>
    <scope>NUCLEOTIDE SEQUENCE</scope>
</reference>
<gene>
    <name evidence="2" type="ORF">LCGC14_0337640</name>
</gene>
<evidence type="ECO:0000259" key="1">
    <source>
        <dbReference type="Pfam" id="PF13411"/>
    </source>
</evidence>
<name>A0A0F9TXQ8_9ZZZZ</name>
<sequence>MPYKEHRVVKVYYTIGEVIKVINVRLELRGKRVLTVSALRYYETFHSKVRASKISRNGERRYTQANVEAIARFVRIIMTRWFTLKGAVAIMSGSIEITIPKQSKEDKIDG</sequence>
<accession>A0A0F9TXQ8</accession>
<protein>
    <recommendedName>
        <fullName evidence="1">HTH merR-type domain-containing protein</fullName>
    </recommendedName>
</protein>
<dbReference type="GO" id="GO:0003677">
    <property type="term" value="F:DNA binding"/>
    <property type="evidence" value="ECO:0007669"/>
    <property type="project" value="InterPro"/>
</dbReference>
<dbReference type="AlphaFoldDB" id="A0A0F9TXQ8"/>